<dbReference type="EMBL" id="QRBI01000179">
    <property type="protein sequence ID" value="RMB96106.1"/>
    <property type="molecule type" value="Genomic_DNA"/>
</dbReference>
<dbReference type="GO" id="GO:0004523">
    <property type="term" value="F:RNA-DNA hybrid ribonuclease activity"/>
    <property type="evidence" value="ECO:0007669"/>
    <property type="project" value="UniProtKB-EC"/>
</dbReference>
<protein>
    <recommendedName>
        <fullName evidence="2">ribonuclease H</fullName>
        <ecNumber evidence="2">3.1.26.4</ecNumber>
    </recommendedName>
</protein>
<feature type="domain" description="RNase H type-1" evidence="7">
    <location>
        <begin position="1025"/>
        <end position="1174"/>
    </location>
</feature>
<dbReference type="InterPro" id="IPR051320">
    <property type="entry name" value="Viral_Replic_Matur_Polypro"/>
</dbReference>
<evidence type="ECO:0000259" key="7">
    <source>
        <dbReference type="PROSITE" id="PS50879"/>
    </source>
</evidence>
<feature type="compositionally biased region" description="Basic and acidic residues" evidence="4">
    <location>
        <begin position="191"/>
        <end position="207"/>
    </location>
</feature>
<dbReference type="InterPro" id="IPR012337">
    <property type="entry name" value="RNaseH-like_sf"/>
</dbReference>
<dbReference type="PROSITE" id="PS50878">
    <property type="entry name" value="RT_POL"/>
    <property type="match status" value="1"/>
</dbReference>
<reference evidence="9 10" key="1">
    <citation type="submission" date="2018-07" db="EMBL/GenBank/DDBJ databases">
        <title>A high quality draft genome assembly of the barn swallow (H. rustica rustica).</title>
        <authorList>
            <person name="Formenti G."/>
            <person name="Chiara M."/>
            <person name="Poveda L."/>
            <person name="Francoijs K.-J."/>
            <person name="Bonisoli-Alquati A."/>
            <person name="Canova L."/>
            <person name="Gianfranceschi L."/>
            <person name="Horner D.S."/>
            <person name="Saino N."/>
        </authorList>
    </citation>
    <scope>NUCLEOTIDE SEQUENCE [LARGE SCALE GENOMIC DNA]</scope>
    <source>
        <strain evidence="9">Chelidonia</strain>
        <tissue evidence="9">Blood</tissue>
    </source>
</reference>
<dbReference type="InterPro" id="IPR043502">
    <property type="entry name" value="DNA/RNA_pol_sf"/>
</dbReference>
<dbReference type="Proteomes" id="UP000269221">
    <property type="component" value="Unassembled WGS sequence"/>
</dbReference>
<dbReference type="InterPro" id="IPR041577">
    <property type="entry name" value="RT_RNaseH_2"/>
</dbReference>
<comment type="caution">
    <text evidence="9">The sequence shown here is derived from an EMBL/GenBank/DDBJ whole genome shotgun (WGS) entry which is preliminary data.</text>
</comment>
<dbReference type="InterPro" id="IPR000477">
    <property type="entry name" value="RT_dom"/>
</dbReference>
<proteinExistence type="inferred from homology"/>
<sequence>MYGSWLWLFTLFVGRGAEDEALQSFVSFFSSESVKSLLENVEFPLSVKETIFLVCHLVSLLYTVCSFSRIWAEISRGADKTPDPGRGNPEWCGEWEDMGQLLKEFSDPVVWDFPREQIQNPVELGKYLKERYHDGSKGEKMAAVSWALAYAYRTLLETVGQQTEAGGKGYKSTATPVTQATVNTPVMKPAARLEPEPELAAKADSKPKPLAVAPAKKHTVKTDRPVDDDDPREGPSPKSEAKASSAGSEANIDSFSLKDLRGLRKDYRRQPDESIISWLVRIWDAAGEATILDGTEARHLGSLSHDPVIDQEMMREASPCSLWIWVLGSVAERYLCADDLYMQQTPWKTIEQGIQRLREMAVAEMVFSDDINTRNPDLVSCTSVMWRKLIRLGPLEYASALAVMKREDMEETVLDMAKKLRAYADAVHGPTHARIAAVETRLQKLEDKIDENHKKLREEIREDLLQISAVQIRGSGSQRRRSPARERGYTPRAELWFFLRDCGENMNRWDGKSTAALAQRVRELKEVKTQRGSSTKREAAPVARSRTARHVGEESVSIAGVTGGSQEFTLVEADVSLTGNEWKRHPIVTGPEAPCILGIDFLRNGYFKDPKGFRWAFGIAAVETEGVKQLNTLPGLSENPSAVGLLKVEEQQVPIATSIVHRRQYRTTRDAVIPIHKMIRELESQGVVSKTHSPFNSPIWPVRKPDGEWRLTVDYRALNEVTPPLSAAVPDMLELQYELESKAAKWYATIDIANAFFSIPLAAECRPQFAFTWRGVQYTWNRLPQGWKHSPTICHGLIQAALEKGEAPEHLQYIDDIIVWGNTAAEVFEKGKKSSRSSWELVSLSRRIKQEIAHAVALGPVRTGPDVKNVLYSAAGNNGLSWSLWQKVPGETRGRPLGFWSRSYRGSEANYTPTEKEILAAYEGVQAASEVIGTETQLLLAPRLPVLGWMFKGEVPSTHHATDATWSKWIALITQRARMGKLNRPGILEIITNWPEGENFGLTDEEQEQVTRAEEAPPYNQLPAEETHYALFTDGSCRIVGMNRKWKAAVWSPTRQVAEATEGEGGSSQLAELKAVQLALDIAEREGWPRLYLYTDSWMVANALWGWLRRWKEANWQRGGKPIWAAKEWKDIATRVERLPVKVRHVDAHIPKSRANEEHRNNEQVDRAAKIEVSKIDLDWEHKGELFLARWAHDASGHQGRDATYKWARDRGVDLTMDSISQVIHDCETCAAIKQAKRVKPLWYGGRWSKYKYGEAWQIDYITLPQTRQGKRYVLTMVEATTGWLETYPVPHATARNTILGLEKQVLWRHGTPERIESDNGTHFKNSLINTWAREHGIEWVYHIPYHAPAAGKVERHNALLKTQLKALGGGSFKNWEQHLAKATWLVNTRGSTNRAGPAQAEPLHTIDGDKVPVVHARGLLGKRVWIKSASSSDKPICGVVFAQGPGCTWWIMQKDGTTRCVPQGDLIVG</sequence>
<dbReference type="SUPFAM" id="SSF56672">
    <property type="entry name" value="DNA/RNA polymerases"/>
    <property type="match status" value="1"/>
</dbReference>
<dbReference type="InterPro" id="IPR043128">
    <property type="entry name" value="Rev_trsase/Diguanyl_cyclase"/>
</dbReference>
<accession>A0A3M0JMN8</accession>
<keyword evidence="3" id="KW-0175">Coiled coil</keyword>
<dbReference type="InterPro" id="IPR001584">
    <property type="entry name" value="Integrase_cat-core"/>
</dbReference>
<dbReference type="InterPro" id="IPR002156">
    <property type="entry name" value="RNaseH_domain"/>
</dbReference>
<feature type="compositionally biased region" description="Basic and acidic residues" evidence="4">
    <location>
        <begin position="232"/>
        <end position="241"/>
    </location>
</feature>
<dbReference type="GO" id="GO:0003676">
    <property type="term" value="F:nucleic acid binding"/>
    <property type="evidence" value="ECO:0007669"/>
    <property type="project" value="InterPro"/>
</dbReference>
<feature type="region of interest" description="Disordered" evidence="4">
    <location>
        <begin position="526"/>
        <end position="548"/>
    </location>
</feature>
<dbReference type="Gene3D" id="3.30.420.10">
    <property type="entry name" value="Ribonuclease H-like superfamily/Ribonuclease H"/>
    <property type="match status" value="2"/>
</dbReference>
<name>A0A3M0JMN8_HIRRU</name>
<evidence type="ECO:0000259" key="6">
    <source>
        <dbReference type="PROSITE" id="PS50878"/>
    </source>
</evidence>
<organism evidence="9 10">
    <name type="scientific">Hirundo rustica rustica</name>
    <dbReference type="NCBI Taxonomy" id="333673"/>
    <lineage>
        <taxon>Eukaryota</taxon>
        <taxon>Metazoa</taxon>
        <taxon>Chordata</taxon>
        <taxon>Craniata</taxon>
        <taxon>Vertebrata</taxon>
        <taxon>Euteleostomi</taxon>
        <taxon>Archelosauria</taxon>
        <taxon>Archosauria</taxon>
        <taxon>Dinosauria</taxon>
        <taxon>Saurischia</taxon>
        <taxon>Theropoda</taxon>
        <taxon>Coelurosauria</taxon>
        <taxon>Aves</taxon>
        <taxon>Neognathae</taxon>
        <taxon>Neoaves</taxon>
        <taxon>Telluraves</taxon>
        <taxon>Australaves</taxon>
        <taxon>Passeriformes</taxon>
        <taxon>Sylvioidea</taxon>
        <taxon>Hirundinidae</taxon>
        <taxon>Hirundo</taxon>
    </lineage>
</organism>
<dbReference type="Pfam" id="PF17919">
    <property type="entry name" value="RT_RNaseH_2"/>
    <property type="match status" value="1"/>
</dbReference>
<evidence type="ECO:0000313" key="10">
    <source>
        <dbReference type="Proteomes" id="UP000269221"/>
    </source>
</evidence>
<dbReference type="SUPFAM" id="SSF53098">
    <property type="entry name" value="Ribonuclease H-like"/>
    <property type="match status" value="2"/>
</dbReference>
<feature type="region of interest" description="Disordered" evidence="4">
    <location>
        <begin position="181"/>
        <end position="250"/>
    </location>
</feature>
<evidence type="ECO:0000256" key="5">
    <source>
        <dbReference type="SAM" id="SignalP"/>
    </source>
</evidence>
<feature type="compositionally biased region" description="Basic and acidic residues" evidence="4">
    <location>
        <begin position="526"/>
        <end position="539"/>
    </location>
</feature>
<dbReference type="PANTHER" id="PTHR33064:SF29">
    <property type="entry name" value="PEPTIDASE A2 DOMAIN-CONTAINING PROTEIN-RELATED"/>
    <property type="match status" value="1"/>
</dbReference>
<dbReference type="PROSITE" id="PS50879">
    <property type="entry name" value="RNASE_H_1"/>
    <property type="match status" value="1"/>
</dbReference>
<feature type="coiled-coil region" evidence="3">
    <location>
        <begin position="435"/>
        <end position="462"/>
    </location>
</feature>
<evidence type="ECO:0000256" key="1">
    <source>
        <dbReference type="ARBA" id="ARBA00010879"/>
    </source>
</evidence>
<dbReference type="PROSITE" id="PS50994">
    <property type="entry name" value="INTEGRASE"/>
    <property type="match status" value="1"/>
</dbReference>
<evidence type="ECO:0000259" key="8">
    <source>
        <dbReference type="PROSITE" id="PS50994"/>
    </source>
</evidence>
<feature type="chain" id="PRO_5018047325" description="ribonuclease H" evidence="5">
    <location>
        <begin position="17"/>
        <end position="1470"/>
    </location>
</feature>
<dbReference type="InterPro" id="IPR036397">
    <property type="entry name" value="RNaseH_sf"/>
</dbReference>
<keyword evidence="10" id="KW-1185">Reference proteome</keyword>
<comment type="similarity">
    <text evidence="1">Belongs to the beta type-B retroviral polymerase family. HERV class-II K(HML-2) pol subfamily.</text>
</comment>
<gene>
    <name evidence="9" type="ORF">DUI87_27392</name>
</gene>
<evidence type="ECO:0000256" key="3">
    <source>
        <dbReference type="SAM" id="Coils"/>
    </source>
</evidence>
<dbReference type="PANTHER" id="PTHR33064">
    <property type="entry name" value="POL PROTEIN"/>
    <property type="match status" value="1"/>
</dbReference>
<dbReference type="Pfam" id="PF00665">
    <property type="entry name" value="rve"/>
    <property type="match status" value="1"/>
</dbReference>
<evidence type="ECO:0000313" key="9">
    <source>
        <dbReference type="EMBL" id="RMB96106.1"/>
    </source>
</evidence>
<dbReference type="Pfam" id="PF00078">
    <property type="entry name" value="RVT_1"/>
    <property type="match status" value="1"/>
</dbReference>
<keyword evidence="5" id="KW-0732">Signal</keyword>
<dbReference type="EC" id="3.1.26.4" evidence="2"/>
<dbReference type="GO" id="GO:0015074">
    <property type="term" value="P:DNA integration"/>
    <property type="evidence" value="ECO:0007669"/>
    <property type="project" value="InterPro"/>
</dbReference>
<dbReference type="Gene3D" id="3.10.10.10">
    <property type="entry name" value="HIV Type 1 Reverse Transcriptase, subunit A, domain 1"/>
    <property type="match status" value="1"/>
</dbReference>
<dbReference type="OrthoDB" id="9291658at2759"/>
<feature type="domain" description="Integrase catalytic" evidence="8">
    <location>
        <begin position="1237"/>
        <end position="1408"/>
    </location>
</feature>
<evidence type="ECO:0000256" key="4">
    <source>
        <dbReference type="SAM" id="MobiDB-lite"/>
    </source>
</evidence>
<evidence type="ECO:0000256" key="2">
    <source>
        <dbReference type="ARBA" id="ARBA00012180"/>
    </source>
</evidence>
<dbReference type="Pfam" id="PF00075">
    <property type="entry name" value="RNase_H"/>
    <property type="match status" value="1"/>
</dbReference>
<feature type="signal peptide" evidence="5">
    <location>
        <begin position="1"/>
        <end position="16"/>
    </location>
</feature>
<feature type="domain" description="Reverse transcriptase" evidence="6">
    <location>
        <begin position="683"/>
        <end position="901"/>
    </location>
</feature>
<dbReference type="Gene3D" id="3.30.70.270">
    <property type="match status" value="1"/>
</dbReference>